<proteinExistence type="predicted"/>
<comment type="caution">
    <text evidence="1">The sequence shown here is derived from an EMBL/GenBank/DDBJ whole genome shotgun (WGS) entry which is preliminary data.</text>
</comment>
<gene>
    <name evidence="1" type="ORF">PIB30_050188</name>
</gene>
<organism evidence="1 2">
    <name type="scientific">Stylosanthes scabra</name>
    <dbReference type="NCBI Taxonomy" id="79078"/>
    <lineage>
        <taxon>Eukaryota</taxon>
        <taxon>Viridiplantae</taxon>
        <taxon>Streptophyta</taxon>
        <taxon>Embryophyta</taxon>
        <taxon>Tracheophyta</taxon>
        <taxon>Spermatophyta</taxon>
        <taxon>Magnoliopsida</taxon>
        <taxon>eudicotyledons</taxon>
        <taxon>Gunneridae</taxon>
        <taxon>Pentapetalae</taxon>
        <taxon>rosids</taxon>
        <taxon>fabids</taxon>
        <taxon>Fabales</taxon>
        <taxon>Fabaceae</taxon>
        <taxon>Papilionoideae</taxon>
        <taxon>50 kb inversion clade</taxon>
        <taxon>dalbergioids sensu lato</taxon>
        <taxon>Dalbergieae</taxon>
        <taxon>Pterocarpus clade</taxon>
        <taxon>Stylosanthes</taxon>
    </lineage>
</organism>
<accession>A0ABU6THD3</accession>
<sequence length="112" mass="12837">MVKPERRVGLPPVVLLAYLLGFWRFIRTENLWVENSHSVYFRLFRCRFELGKLAKHPSGVWFSFSDRRTGRVIGTGCKVGRLFELENLHVPSTNLCALSFFYSSPVASPSVS</sequence>
<dbReference type="EMBL" id="JASCZI010090964">
    <property type="protein sequence ID" value="MED6148117.1"/>
    <property type="molecule type" value="Genomic_DNA"/>
</dbReference>
<evidence type="ECO:0000313" key="1">
    <source>
        <dbReference type="EMBL" id="MED6148117.1"/>
    </source>
</evidence>
<protein>
    <recommendedName>
        <fullName evidence="3">Secreted protein</fullName>
    </recommendedName>
</protein>
<reference evidence="1 2" key="1">
    <citation type="journal article" date="2023" name="Plants (Basel)">
        <title>Bridging the Gap: Combining Genomics and Transcriptomics Approaches to Understand Stylosanthes scabra, an Orphan Legume from the Brazilian Caatinga.</title>
        <authorList>
            <person name="Ferreira-Neto J.R.C."/>
            <person name="da Silva M.D."/>
            <person name="Binneck E."/>
            <person name="de Melo N.F."/>
            <person name="da Silva R.H."/>
            <person name="de Melo A.L.T.M."/>
            <person name="Pandolfi V."/>
            <person name="Bustamante F.O."/>
            <person name="Brasileiro-Vidal A.C."/>
            <person name="Benko-Iseppon A.M."/>
        </authorList>
    </citation>
    <scope>NUCLEOTIDE SEQUENCE [LARGE SCALE GENOMIC DNA]</scope>
    <source>
        <tissue evidence="1">Leaves</tissue>
    </source>
</reference>
<dbReference type="Proteomes" id="UP001341840">
    <property type="component" value="Unassembled WGS sequence"/>
</dbReference>
<evidence type="ECO:0008006" key="3">
    <source>
        <dbReference type="Google" id="ProtNLM"/>
    </source>
</evidence>
<evidence type="ECO:0000313" key="2">
    <source>
        <dbReference type="Proteomes" id="UP001341840"/>
    </source>
</evidence>
<name>A0ABU6THD3_9FABA</name>
<keyword evidence="2" id="KW-1185">Reference proteome</keyword>